<dbReference type="EMBL" id="KI913115">
    <property type="protein sequence ID" value="ETV88268.1"/>
    <property type="molecule type" value="Genomic_DNA"/>
</dbReference>
<dbReference type="GO" id="GO:0003755">
    <property type="term" value="F:peptidyl-prolyl cis-trans isomerase activity"/>
    <property type="evidence" value="ECO:0007669"/>
    <property type="project" value="UniProtKB-KW"/>
</dbReference>
<dbReference type="EC" id="5.2.1.8" evidence="2 5"/>
<evidence type="ECO:0000259" key="6">
    <source>
        <dbReference type="PROSITE" id="PS50059"/>
    </source>
</evidence>
<feature type="domain" description="PPIase FKBP-type" evidence="6">
    <location>
        <begin position="233"/>
        <end position="321"/>
    </location>
</feature>
<dbReference type="Gene3D" id="3.10.50.40">
    <property type="match status" value="2"/>
</dbReference>
<dbReference type="SUPFAM" id="SSF54534">
    <property type="entry name" value="FKBP-like"/>
    <property type="match status" value="2"/>
</dbReference>
<dbReference type="FunFam" id="3.10.50.40:FF:000047">
    <property type="entry name" value="Peptidylprolyl isomerase"/>
    <property type="match status" value="1"/>
</dbReference>
<keyword evidence="3 5" id="KW-0697">Rotamase</keyword>
<dbReference type="PROSITE" id="PS50059">
    <property type="entry name" value="FKBP_PPIASE"/>
    <property type="match status" value="2"/>
</dbReference>
<reference evidence="7" key="1">
    <citation type="submission" date="2013-12" db="EMBL/GenBank/DDBJ databases">
        <title>The Genome Sequence of Aphanomyces astaci APO3.</title>
        <authorList>
            <consortium name="The Broad Institute Genomics Platform"/>
            <person name="Russ C."/>
            <person name="Tyler B."/>
            <person name="van West P."/>
            <person name="Dieguez-Uribeondo J."/>
            <person name="Young S.K."/>
            <person name="Zeng Q."/>
            <person name="Gargeya S."/>
            <person name="Fitzgerald M."/>
            <person name="Abouelleil A."/>
            <person name="Alvarado L."/>
            <person name="Chapman S.B."/>
            <person name="Gainer-Dewar J."/>
            <person name="Goldberg J."/>
            <person name="Griggs A."/>
            <person name="Gujja S."/>
            <person name="Hansen M."/>
            <person name="Howarth C."/>
            <person name="Imamovic A."/>
            <person name="Ireland A."/>
            <person name="Larimer J."/>
            <person name="McCowan C."/>
            <person name="Murphy C."/>
            <person name="Pearson M."/>
            <person name="Poon T.W."/>
            <person name="Priest M."/>
            <person name="Roberts A."/>
            <person name="Saif S."/>
            <person name="Shea T."/>
            <person name="Sykes S."/>
            <person name="Wortman J."/>
            <person name="Nusbaum C."/>
            <person name="Birren B."/>
        </authorList>
    </citation>
    <scope>NUCLEOTIDE SEQUENCE [LARGE SCALE GENOMIC DNA]</scope>
    <source>
        <strain evidence="7">APO3</strain>
    </source>
</reference>
<keyword evidence="4 5" id="KW-0413">Isomerase</keyword>
<protein>
    <recommendedName>
        <fullName evidence="2 5">peptidylprolyl isomerase</fullName>
        <ecNumber evidence="2 5">5.2.1.8</ecNumber>
    </recommendedName>
</protein>
<dbReference type="OrthoDB" id="1902587at2759"/>
<dbReference type="RefSeq" id="XP_009823131.1">
    <property type="nucleotide sequence ID" value="XM_009824829.1"/>
</dbReference>
<accession>W4HAX5</accession>
<dbReference type="GeneID" id="20803559"/>
<dbReference type="AlphaFoldDB" id="W4HAX5"/>
<evidence type="ECO:0000313" key="7">
    <source>
        <dbReference type="EMBL" id="ETV88268.1"/>
    </source>
</evidence>
<proteinExistence type="predicted"/>
<evidence type="ECO:0000256" key="2">
    <source>
        <dbReference type="ARBA" id="ARBA00013194"/>
    </source>
</evidence>
<dbReference type="PANTHER" id="PTHR45779">
    <property type="entry name" value="PEPTIDYLPROLYL ISOMERASE"/>
    <property type="match status" value="1"/>
</dbReference>
<evidence type="ECO:0000256" key="1">
    <source>
        <dbReference type="ARBA" id="ARBA00000971"/>
    </source>
</evidence>
<name>W4HAX5_APHAT</name>
<dbReference type="STRING" id="112090.W4HAX5"/>
<dbReference type="InterPro" id="IPR044609">
    <property type="entry name" value="FKBP2/11"/>
</dbReference>
<dbReference type="VEuPathDB" id="FungiDB:H257_01563"/>
<evidence type="ECO:0000256" key="4">
    <source>
        <dbReference type="ARBA" id="ARBA00023235"/>
    </source>
</evidence>
<feature type="domain" description="PPIase FKBP-type" evidence="6">
    <location>
        <begin position="68"/>
        <end position="157"/>
    </location>
</feature>
<dbReference type="PANTHER" id="PTHR45779:SF7">
    <property type="entry name" value="PEPTIDYLPROLYL ISOMERASE"/>
    <property type="match status" value="1"/>
</dbReference>
<dbReference type="Pfam" id="PF00254">
    <property type="entry name" value="FKBP_C"/>
    <property type="match status" value="2"/>
</dbReference>
<dbReference type="GO" id="GO:0005783">
    <property type="term" value="C:endoplasmic reticulum"/>
    <property type="evidence" value="ECO:0007669"/>
    <property type="project" value="TreeGrafter"/>
</dbReference>
<dbReference type="InterPro" id="IPR046357">
    <property type="entry name" value="PPIase_dom_sf"/>
</dbReference>
<evidence type="ECO:0000256" key="3">
    <source>
        <dbReference type="ARBA" id="ARBA00023110"/>
    </source>
</evidence>
<gene>
    <name evidence="7" type="ORF">H257_01563</name>
</gene>
<organism evidence="7">
    <name type="scientific">Aphanomyces astaci</name>
    <name type="common">Crayfish plague agent</name>
    <dbReference type="NCBI Taxonomy" id="112090"/>
    <lineage>
        <taxon>Eukaryota</taxon>
        <taxon>Sar</taxon>
        <taxon>Stramenopiles</taxon>
        <taxon>Oomycota</taxon>
        <taxon>Saprolegniomycetes</taxon>
        <taxon>Saprolegniales</taxon>
        <taxon>Verrucalvaceae</taxon>
        <taxon>Aphanomyces</taxon>
    </lineage>
</organism>
<comment type="catalytic activity">
    <reaction evidence="1 5">
        <text>[protein]-peptidylproline (omega=180) = [protein]-peptidylproline (omega=0)</text>
        <dbReference type="Rhea" id="RHEA:16237"/>
        <dbReference type="Rhea" id="RHEA-COMP:10747"/>
        <dbReference type="Rhea" id="RHEA-COMP:10748"/>
        <dbReference type="ChEBI" id="CHEBI:83833"/>
        <dbReference type="ChEBI" id="CHEBI:83834"/>
        <dbReference type="EC" id="5.2.1.8"/>
    </reaction>
</comment>
<evidence type="ECO:0000256" key="5">
    <source>
        <dbReference type="PROSITE-ProRule" id="PRU00277"/>
    </source>
</evidence>
<sequence>MLRRAIQSSRKAVQAACSKAAPIASTRAMSRFHGVAAARSAPCGFMQTRASAGLRFMSSNATRPVKFGDQVSILIEGRLSSGEIFDEKDTEPQKFIVGDADVIPGLEEGLLGMIKGQTKVIVIPPELAFGPAGDESDHVRISKADLNLLPSEEVDLEVGNYIGLDNEGDMAKIINIDEDSIVVDTSHDLAGETLHLSVELVGHVSLEDLDPSERLVVPHEISPGDEETYPEPGDTLAVHYEGWLTDGTLFDSSRKRGKPFEFIVGNGLVIKGWDEGMLNMSKGEKARLYIPAAKGYGAHGAPPTIPPNSDLIFEVELIQIKKNR</sequence>
<dbReference type="InterPro" id="IPR001179">
    <property type="entry name" value="PPIase_FKBP_dom"/>
</dbReference>